<keyword evidence="2" id="KW-0813">Transport</keyword>
<dbReference type="Pfam" id="PF07885">
    <property type="entry name" value="Ion_trans_2"/>
    <property type="match status" value="1"/>
</dbReference>
<dbReference type="Gene3D" id="1.20.120.350">
    <property type="entry name" value="Voltage-gated potassium channels. Chain C"/>
    <property type="match status" value="1"/>
</dbReference>
<evidence type="ECO:0000256" key="4">
    <source>
        <dbReference type="ARBA" id="ARBA00022989"/>
    </source>
</evidence>
<dbReference type="Proteomes" id="UP000317496">
    <property type="component" value="Chromosome"/>
</dbReference>
<evidence type="ECO:0000256" key="5">
    <source>
        <dbReference type="ARBA" id="ARBA00023065"/>
    </source>
</evidence>
<feature type="transmembrane region" description="Helical" evidence="8">
    <location>
        <begin position="153"/>
        <end position="173"/>
    </location>
</feature>
<dbReference type="InterPro" id="IPR027359">
    <property type="entry name" value="Volt_channel_dom_sf"/>
</dbReference>
<evidence type="ECO:0000313" key="11">
    <source>
        <dbReference type="Proteomes" id="UP000317496"/>
    </source>
</evidence>
<feature type="transmembrane region" description="Helical" evidence="8">
    <location>
        <begin position="39"/>
        <end position="58"/>
    </location>
</feature>
<protein>
    <submittedName>
        <fullName evidence="10">Two pore domain potassium channel family protein</fullName>
    </submittedName>
</protein>
<dbReference type="KEGG" id="fer:FNB15_19640"/>
<dbReference type="OrthoDB" id="9799090at2"/>
<organism evidence="10 11">
    <name type="scientific">Ferrovibrio terrae</name>
    <dbReference type="NCBI Taxonomy" id="2594003"/>
    <lineage>
        <taxon>Bacteria</taxon>
        <taxon>Pseudomonadati</taxon>
        <taxon>Pseudomonadota</taxon>
        <taxon>Alphaproteobacteria</taxon>
        <taxon>Rhodospirillales</taxon>
        <taxon>Rhodospirillaceae</taxon>
        <taxon>Ferrovibrio</taxon>
    </lineage>
</organism>
<evidence type="ECO:0000256" key="1">
    <source>
        <dbReference type="ARBA" id="ARBA00004141"/>
    </source>
</evidence>
<feature type="transmembrane region" description="Helical" evidence="8">
    <location>
        <begin position="64"/>
        <end position="83"/>
    </location>
</feature>
<dbReference type="Gene3D" id="1.10.287.70">
    <property type="match status" value="1"/>
</dbReference>
<keyword evidence="5" id="KW-0406">Ion transport</keyword>
<dbReference type="PANTHER" id="PTHR11537">
    <property type="entry name" value="VOLTAGE-GATED POTASSIUM CHANNEL"/>
    <property type="match status" value="1"/>
</dbReference>
<feature type="transmembrane region" description="Helical" evidence="8">
    <location>
        <begin position="213"/>
        <end position="230"/>
    </location>
</feature>
<evidence type="ECO:0000256" key="7">
    <source>
        <dbReference type="ARBA" id="ARBA00023303"/>
    </source>
</evidence>
<accession>A0A516H7V5</accession>
<evidence type="ECO:0000256" key="2">
    <source>
        <dbReference type="ARBA" id="ARBA00022448"/>
    </source>
</evidence>
<dbReference type="EMBL" id="CP041636">
    <property type="protein sequence ID" value="QDO99840.1"/>
    <property type="molecule type" value="Genomic_DNA"/>
</dbReference>
<keyword evidence="4 8" id="KW-1133">Transmembrane helix</keyword>
<evidence type="ECO:0000256" key="6">
    <source>
        <dbReference type="ARBA" id="ARBA00023136"/>
    </source>
</evidence>
<feature type="transmembrane region" description="Helical" evidence="8">
    <location>
        <begin position="95"/>
        <end position="116"/>
    </location>
</feature>
<keyword evidence="3 8" id="KW-0812">Transmembrane</keyword>
<comment type="subcellular location">
    <subcellularLocation>
        <location evidence="1">Membrane</location>
        <topology evidence="1">Multi-pass membrane protein</topology>
    </subcellularLocation>
</comment>
<evidence type="ECO:0000256" key="3">
    <source>
        <dbReference type="ARBA" id="ARBA00022692"/>
    </source>
</evidence>
<dbReference type="InterPro" id="IPR013099">
    <property type="entry name" value="K_chnl_dom"/>
</dbReference>
<name>A0A516H7V5_9PROT</name>
<proteinExistence type="predicted"/>
<evidence type="ECO:0000259" key="9">
    <source>
        <dbReference type="Pfam" id="PF07885"/>
    </source>
</evidence>
<sequence>MSELFSDLENTERPIPTGQGFRRRLQDLYFGESHEARRFRYSLVFFDITTIALFVLVASVQDQWWILPLDFALGVLLTLELALRLYAEPNRRRQLLSLATMADLAVIASLFLPVLLENLAFLRVFRALRLLRSYYLLKDLRASSLWFRLHEDVILRSLNLLIFIFIVTSFVYVSQHNINATITTYVDALYFTITTLTTTGFGDITLVGPGGRLLSVLIMMVGVGLFLRLLQAIFRPNKVRFECPDCALRIHDIDAVHCKHCGRVLPIPTDGAV</sequence>
<dbReference type="PANTHER" id="PTHR11537:SF254">
    <property type="entry name" value="POTASSIUM VOLTAGE-GATED CHANNEL PROTEIN SHAB"/>
    <property type="match status" value="1"/>
</dbReference>
<evidence type="ECO:0000256" key="8">
    <source>
        <dbReference type="SAM" id="Phobius"/>
    </source>
</evidence>
<dbReference type="GO" id="GO:0001508">
    <property type="term" value="P:action potential"/>
    <property type="evidence" value="ECO:0007669"/>
    <property type="project" value="TreeGrafter"/>
</dbReference>
<keyword evidence="6 8" id="KW-0472">Membrane</keyword>
<dbReference type="GO" id="GO:0008076">
    <property type="term" value="C:voltage-gated potassium channel complex"/>
    <property type="evidence" value="ECO:0007669"/>
    <property type="project" value="InterPro"/>
</dbReference>
<evidence type="ECO:0000313" key="10">
    <source>
        <dbReference type="EMBL" id="QDO99840.1"/>
    </source>
</evidence>
<dbReference type="InterPro" id="IPR003938">
    <property type="entry name" value="K_chnl_volt-dep_EAG/ELK/ERG"/>
</dbReference>
<keyword evidence="11" id="KW-1185">Reference proteome</keyword>
<dbReference type="PRINTS" id="PR01463">
    <property type="entry name" value="EAGCHANLFMLY"/>
</dbReference>
<reference evidence="10 11" key="1">
    <citation type="submission" date="2019-07" db="EMBL/GenBank/DDBJ databases">
        <title>Genome sequencing for Ferrovibrio sp. K5.</title>
        <authorList>
            <person name="Park S.-J."/>
        </authorList>
    </citation>
    <scope>NUCLEOTIDE SEQUENCE [LARGE SCALE GENOMIC DNA]</scope>
    <source>
        <strain evidence="10 11">K5</strain>
    </source>
</reference>
<dbReference type="SUPFAM" id="SSF81324">
    <property type="entry name" value="Voltage-gated potassium channels"/>
    <property type="match status" value="1"/>
</dbReference>
<dbReference type="AlphaFoldDB" id="A0A516H7V5"/>
<dbReference type="PRINTS" id="PR00169">
    <property type="entry name" value="KCHANNEL"/>
</dbReference>
<keyword evidence="7 10" id="KW-0407">Ion channel</keyword>
<dbReference type="InterPro" id="IPR028325">
    <property type="entry name" value="VG_K_chnl"/>
</dbReference>
<dbReference type="GO" id="GO:0005249">
    <property type="term" value="F:voltage-gated potassium channel activity"/>
    <property type="evidence" value="ECO:0007669"/>
    <property type="project" value="InterPro"/>
</dbReference>
<feature type="transmembrane region" description="Helical" evidence="8">
    <location>
        <begin position="185"/>
        <end position="207"/>
    </location>
</feature>
<gene>
    <name evidence="10" type="ORF">FNB15_19640</name>
</gene>
<feature type="domain" description="Potassium channel" evidence="9">
    <location>
        <begin position="161"/>
        <end position="234"/>
    </location>
</feature>